<proteinExistence type="predicted"/>
<reference evidence="2" key="1">
    <citation type="submission" date="2019-12" db="EMBL/GenBank/DDBJ databases">
        <title>Genome sequencing and annotation of Brassica cretica.</title>
        <authorList>
            <person name="Studholme D.J."/>
            <person name="Sarris P."/>
        </authorList>
    </citation>
    <scope>NUCLEOTIDE SEQUENCE</scope>
    <source>
        <strain evidence="2">PFS-109/04</strain>
        <tissue evidence="2">Leaf</tissue>
    </source>
</reference>
<evidence type="ECO:0000256" key="1">
    <source>
        <dbReference type="SAM" id="MobiDB-lite"/>
    </source>
</evidence>
<protein>
    <submittedName>
        <fullName evidence="2">Uncharacterized protein</fullName>
    </submittedName>
</protein>
<organism evidence="2 3">
    <name type="scientific">Brassica cretica</name>
    <name type="common">Mustard</name>
    <dbReference type="NCBI Taxonomy" id="69181"/>
    <lineage>
        <taxon>Eukaryota</taxon>
        <taxon>Viridiplantae</taxon>
        <taxon>Streptophyta</taxon>
        <taxon>Embryophyta</taxon>
        <taxon>Tracheophyta</taxon>
        <taxon>Spermatophyta</taxon>
        <taxon>Magnoliopsida</taxon>
        <taxon>eudicotyledons</taxon>
        <taxon>Gunneridae</taxon>
        <taxon>Pentapetalae</taxon>
        <taxon>rosids</taxon>
        <taxon>malvids</taxon>
        <taxon>Brassicales</taxon>
        <taxon>Brassicaceae</taxon>
        <taxon>Brassiceae</taxon>
        <taxon>Brassica</taxon>
    </lineage>
</organism>
<sequence length="461" mass="50544">MGYVDLGIIGDGGAKAPLGSLNRVWDPKVFYLGHGTETGAHRRCRHPEILQSDPEIVVGTQRSGDRIGTRVHQDPEASEAVLEPGGLDPEIVVWNPAEPGGSSLDPEIFDWNPEAIGEPGVMRNKECFSHGLQEIALKSRRECMDSCRIDVLGKFSGYIATELGLCVVRWPYLSSSVADLDTCLLPPDYRYLTLLSSLLALEMSSSQNDKKSSDAEMAEASSHAPESIPSDNAPACVTGFLSFREKMARHKAEKEMARADADLPSSSVLVVVRYGSSNEKATESMPPPPARKEIVIAFHAPSATPVVQPKGQKRKCVRGNDGKSSQHEGSNLSSGFRGKFVSLIVGMISECGFEVSRLARDITEMEGKLSESEAMLNAIKDFHSAKVSKLDVQIGELERDLGKTASSLLGRKWPERPSLRRYVDFSVGLKVVKGRRTVESRRPRMRSAWSSRPVWRRSPIS</sequence>
<dbReference type="Proteomes" id="UP000712600">
    <property type="component" value="Unassembled WGS sequence"/>
</dbReference>
<feature type="region of interest" description="Disordered" evidence="1">
    <location>
        <begin position="209"/>
        <end position="231"/>
    </location>
</feature>
<accession>A0A8S9MQH5</accession>
<feature type="region of interest" description="Disordered" evidence="1">
    <location>
        <begin position="306"/>
        <end position="332"/>
    </location>
</feature>
<comment type="caution">
    <text evidence="2">The sequence shown here is derived from an EMBL/GenBank/DDBJ whole genome shotgun (WGS) entry which is preliminary data.</text>
</comment>
<gene>
    <name evidence="2" type="ORF">F2Q69_00052343</name>
</gene>
<dbReference type="AlphaFoldDB" id="A0A8S9MQH5"/>
<name>A0A8S9MQH5_BRACR</name>
<evidence type="ECO:0000313" key="3">
    <source>
        <dbReference type="Proteomes" id="UP000712600"/>
    </source>
</evidence>
<evidence type="ECO:0000313" key="2">
    <source>
        <dbReference type="EMBL" id="KAF3485526.1"/>
    </source>
</evidence>
<dbReference type="EMBL" id="QGKX02002183">
    <property type="protein sequence ID" value="KAF3485526.1"/>
    <property type="molecule type" value="Genomic_DNA"/>
</dbReference>